<name>A0A6J3MDE2_9PEZI</name>
<dbReference type="RefSeq" id="XP_033462939.1">
    <property type="nucleotide sequence ID" value="XM_033602840.1"/>
</dbReference>
<accession>A0A6J3MDE2</accession>
<proteinExistence type="predicted"/>
<dbReference type="Proteomes" id="UP000504637">
    <property type="component" value="Unplaced"/>
</dbReference>
<reference evidence="3" key="3">
    <citation type="submission" date="2025-08" db="UniProtKB">
        <authorList>
            <consortium name="RefSeq"/>
        </authorList>
    </citation>
    <scope>IDENTIFICATION</scope>
    <source>
        <strain evidence="3">CBS 342.82</strain>
    </source>
</reference>
<organism evidence="3">
    <name type="scientific">Dissoconium aciculare CBS 342.82</name>
    <dbReference type="NCBI Taxonomy" id="1314786"/>
    <lineage>
        <taxon>Eukaryota</taxon>
        <taxon>Fungi</taxon>
        <taxon>Dikarya</taxon>
        <taxon>Ascomycota</taxon>
        <taxon>Pezizomycotina</taxon>
        <taxon>Dothideomycetes</taxon>
        <taxon>Dothideomycetidae</taxon>
        <taxon>Mycosphaerellales</taxon>
        <taxon>Dissoconiaceae</taxon>
        <taxon>Dissoconium</taxon>
    </lineage>
</organism>
<reference evidence="3" key="1">
    <citation type="submission" date="2020-01" db="EMBL/GenBank/DDBJ databases">
        <authorList>
            <consortium name="DOE Joint Genome Institute"/>
            <person name="Haridas S."/>
            <person name="Albert R."/>
            <person name="Binder M."/>
            <person name="Bloem J."/>
            <person name="Labutti K."/>
            <person name="Salamov A."/>
            <person name="Andreopoulos B."/>
            <person name="Baker S.E."/>
            <person name="Barry K."/>
            <person name="Bills G."/>
            <person name="Bluhm B.H."/>
            <person name="Cannon C."/>
            <person name="Castanera R."/>
            <person name="Culley D.E."/>
            <person name="Daum C."/>
            <person name="Ezra D."/>
            <person name="Gonzalez J.B."/>
            <person name="Henrissat B."/>
            <person name="Kuo A."/>
            <person name="Liang C."/>
            <person name="Lipzen A."/>
            <person name="Lutzoni F."/>
            <person name="Magnuson J."/>
            <person name="Mondo S."/>
            <person name="Nolan M."/>
            <person name="Ohm R."/>
            <person name="Pangilinan J."/>
            <person name="Park H.-J."/>
            <person name="Ramirez L."/>
            <person name="Alfaro M."/>
            <person name="Sun H."/>
            <person name="Tritt A."/>
            <person name="Yoshinaga Y."/>
            <person name="Zwiers L.-H."/>
            <person name="Turgeon B.G."/>
            <person name="Goodwin S.B."/>
            <person name="Spatafora J.W."/>
            <person name="Crous P.W."/>
            <person name="Grigoriev I.V."/>
        </authorList>
    </citation>
    <scope>NUCLEOTIDE SEQUENCE</scope>
    <source>
        <strain evidence="3">CBS 342.82</strain>
    </source>
</reference>
<dbReference type="OrthoDB" id="3438345at2759"/>
<dbReference type="InterPro" id="IPR001810">
    <property type="entry name" value="F-box_dom"/>
</dbReference>
<dbReference type="GeneID" id="54360640"/>
<keyword evidence="2" id="KW-1185">Reference proteome</keyword>
<sequence length="499" mass="56646">MDNAPSKMGRGPLLDLPIELYECIIQDLNLRNLCMLRLVNREVAQKTTLRIFRSLIKHARVNLTKDSLESTARAPLDSLGTYIDDLTIVGVVYRPPQNHHRWISAHEPGLRRRVPSTPSELEQAERDLEILRQRQADDMILRRDGNDVSLLRRVLTNLASPCGGVLQSLSFEVVIIDAASGKEIRPRDAWKDNTSEWKISVQEKVYATAADTFRTIVAALSSSGLLVRKVNVFHTRPGSLRCSLSCNALSISQSYPGSLVPFSLVESLATSILDRPEGEIGYLERDERDVESDARIKAEILDESNSIGLSTLLEACSRLEHLCVSFCCRSSGWFEEAHDATRQKQVHNLLQKDFPSLQSICLGGMNIQLTDLTKFLTKHQVTLRSIKLNVVMISNGLLSNMLSLIASDQFNLDAIYFVDIYGDDIKDRAYLHREPYDRSTYTSGPFHCCNIIHRWWPDTRKVITYSNATFGRRETGELINWRRYCDEQFGLISLHHWLS</sequence>
<gene>
    <name evidence="3" type="ORF">K489DRAFT_367179</name>
</gene>
<dbReference type="AlphaFoldDB" id="A0A6J3MDE2"/>
<evidence type="ECO:0000313" key="2">
    <source>
        <dbReference type="Proteomes" id="UP000504637"/>
    </source>
</evidence>
<evidence type="ECO:0000259" key="1">
    <source>
        <dbReference type="PROSITE" id="PS50181"/>
    </source>
</evidence>
<reference evidence="3" key="2">
    <citation type="submission" date="2020-04" db="EMBL/GenBank/DDBJ databases">
        <authorList>
            <consortium name="NCBI Genome Project"/>
        </authorList>
    </citation>
    <scope>NUCLEOTIDE SEQUENCE</scope>
    <source>
        <strain evidence="3">CBS 342.82</strain>
    </source>
</reference>
<feature type="domain" description="F-box" evidence="1">
    <location>
        <begin position="10"/>
        <end position="55"/>
    </location>
</feature>
<evidence type="ECO:0000313" key="3">
    <source>
        <dbReference type="RefSeq" id="XP_033462939.1"/>
    </source>
</evidence>
<dbReference type="PROSITE" id="PS50181">
    <property type="entry name" value="FBOX"/>
    <property type="match status" value="1"/>
</dbReference>
<protein>
    <recommendedName>
        <fullName evidence="1">F-box domain-containing protein</fullName>
    </recommendedName>
</protein>